<proteinExistence type="predicted"/>
<evidence type="ECO:0008006" key="2">
    <source>
        <dbReference type="Google" id="ProtNLM"/>
    </source>
</evidence>
<dbReference type="AlphaFoldDB" id="A0A644XP70"/>
<name>A0A644XP70_9ZZZZ</name>
<reference evidence="1" key="1">
    <citation type="submission" date="2019-08" db="EMBL/GenBank/DDBJ databases">
        <authorList>
            <person name="Kucharzyk K."/>
            <person name="Murdoch R.W."/>
            <person name="Higgins S."/>
            <person name="Loffler F."/>
        </authorList>
    </citation>
    <scope>NUCLEOTIDE SEQUENCE</scope>
</reference>
<evidence type="ECO:0000313" key="1">
    <source>
        <dbReference type="EMBL" id="MPM17548.1"/>
    </source>
</evidence>
<comment type="caution">
    <text evidence="1">The sequence shown here is derived from an EMBL/GenBank/DDBJ whole genome shotgun (WGS) entry which is preliminary data.</text>
</comment>
<organism evidence="1">
    <name type="scientific">bioreactor metagenome</name>
    <dbReference type="NCBI Taxonomy" id="1076179"/>
    <lineage>
        <taxon>unclassified sequences</taxon>
        <taxon>metagenomes</taxon>
        <taxon>ecological metagenomes</taxon>
    </lineage>
</organism>
<dbReference type="SUPFAM" id="SSF52402">
    <property type="entry name" value="Adenine nucleotide alpha hydrolases-like"/>
    <property type="match status" value="1"/>
</dbReference>
<dbReference type="EMBL" id="VSSQ01002817">
    <property type="protein sequence ID" value="MPM17548.1"/>
    <property type="molecule type" value="Genomic_DNA"/>
</dbReference>
<accession>A0A644XP70</accession>
<dbReference type="Gene3D" id="3.40.50.620">
    <property type="entry name" value="HUPs"/>
    <property type="match status" value="1"/>
</dbReference>
<dbReference type="InterPro" id="IPR014729">
    <property type="entry name" value="Rossmann-like_a/b/a_fold"/>
</dbReference>
<sequence>MNIVGYGGGTNSTAMLIGLYHRGIPVDLILFSDTGGEQPHTYDFLPVMSQWLSEHGMPEITKVEYTDHNGDRMTLENECLRSGTLPAIAYGYKKCSLKHKVGPQDKFCNHYQPCLDVWAKGERVTKFIGFDAGEEQRRDHAIVYDIVDKKYKKEYPLIDWGWYREDCIATIEQEGLPLPGKSSCFFCPSMKHREIRTLYHQHRDLYDRAIAIEDNAKPNLISVKGLGRDWSWQDFVEADKNQTAMCWMFPEHDMPCGCYDGE</sequence>
<gene>
    <name evidence="1" type="ORF">SDC9_63944</name>
</gene>
<protein>
    <recommendedName>
        <fullName evidence="2">Phosphoadenosine phosphosulfate reductase</fullName>
    </recommendedName>
</protein>